<evidence type="ECO:0000313" key="3">
    <source>
        <dbReference type="Proteomes" id="UP000298225"/>
    </source>
</evidence>
<proteinExistence type="predicted"/>
<dbReference type="AlphaFoldDB" id="A0A4Y9KZW2"/>
<keyword evidence="3" id="KW-1185">Reference proteome</keyword>
<evidence type="ECO:0000256" key="1">
    <source>
        <dbReference type="SAM" id="MobiDB-lite"/>
    </source>
</evidence>
<accession>A0A4Y9KZW2</accession>
<gene>
    <name evidence="2" type="ORF">E4K66_25025</name>
</gene>
<comment type="caution">
    <text evidence="2">The sequence shown here is derived from an EMBL/GenBank/DDBJ whole genome shotgun (WGS) entry which is preliminary data.</text>
</comment>
<protein>
    <submittedName>
        <fullName evidence="2">Uncharacterized protein</fullName>
    </submittedName>
</protein>
<feature type="region of interest" description="Disordered" evidence="1">
    <location>
        <begin position="69"/>
        <end position="88"/>
    </location>
</feature>
<reference evidence="2 3" key="1">
    <citation type="submission" date="2019-03" db="EMBL/GenBank/DDBJ databases">
        <title>Bradyrhizobium strains diversity isolated from Chamaecrista fasciculata.</title>
        <authorList>
            <person name="Urquiaga M.C.O."/>
            <person name="Hungria M."/>
            <person name="Delamuta J.R.M."/>
        </authorList>
    </citation>
    <scope>NUCLEOTIDE SEQUENCE [LARGE SCALE GENOMIC DNA]</scope>
    <source>
        <strain evidence="2 3">CNPSo 3424</strain>
    </source>
</reference>
<dbReference type="OrthoDB" id="7870562at2"/>
<sequence>MTRLSRDDVAKAVDGADDVTIAQIIGTGATAEELAEARAWLANDEPMINDLRPLAQGRVRELVDILSDLAEDDEEQGPVDPGSASALG</sequence>
<name>A0A4Y9KZW2_9BRAD</name>
<dbReference type="RefSeq" id="WP_126259392.1">
    <property type="nucleotide sequence ID" value="NZ_SPQU01000012.1"/>
</dbReference>
<organism evidence="2 3">
    <name type="scientific">Bradyrhizobium frederickii</name>
    <dbReference type="NCBI Taxonomy" id="2560054"/>
    <lineage>
        <taxon>Bacteria</taxon>
        <taxon>Pseudomonadati</taxon>
        <taxon>Pseudomonadota</taxon>
        <taxon>Alphaproteobacteria</taxon>
        <taxon>Hyphomicrobiales</taxon>
        <taxon>Nitrobacteraceae</taxon>
        <taxon>Bradyrhizobium</taxon>
    </lineage>
</organism>
<evidence type="ECO:0000313" key="2">
    <source>
        <dbReference type="EMBL" id="TFV36039.1"/>
    </source>
</evidence>
<dbReference type="EMBL" id="SPQU01000012">
    <property type="protein sequence ID" value="TFV36039.1"/>
    <property type="molecule type" value="Genomic_DNA"/>
</dbReference>
<dbReference type="Proteomes" id="UP000298225">
    <property type="component" value="Unassembled WGS sequence"/>
</dbReference>